<evidence type="ECO:0000256" key="4">
    <source>
        <dbReference type="ARBA" id="ARBA00023242"/>
    </source>
</evidence>
<dbReference type="GO" id="GO:0051604">
    <property type="term" value="P:protein maturation"/>
    <property type="evidence" value="ECO:0007669"/>
    <property type="project" value="UniProtKB-UniRule"/>
</dbReference>
<dbReference type="GO" id="GO:0006281">
    <property type="term" value="P:DNA repair"/>
    <property type="evidence" value="ECO:0007669"/>
    <property type="project" value="UniProtKB-UniRule"/>
</dbReference>
<accession>A0AA91Q001</accession>
<dbReference type="EMBL" id="LYUB02000007">
    <property type="protein sequence ID" value="OVF08594.1"/>
    <property type="molecule type" value="Genomic_DNA"/>
</dbReference>
<comment type="subcellular location">
    <subcellularLocation>
        <location evidence="1 5">Nucleus</location>
    </subcellularLocation>
</comment>
<comment type="function">
    <text evidence="5">Key component of the cytosolic iron-sulfur protein assembly (CIA) complex, a multiprotein complex that mediates the incorporation of iron-sulfur cluster into apoproteins specifically involved in DNA metabolism and genomic integrity. In the CIA complex, MMS19 acts as an adapter between early-acting CIA components and a subset of cellular target iron-sulfur proteins.</text>
</comment>
<evidence type="ECO:0000256" key="1">
    <source>
        <dbReference type="ARBA" id="ARBA00004123"/>
    </source>
</evidence>
<dbReference type="Pfam" id="PF12460">
    <property type="entry name" value="MMS19_C"/>
    <property type="match status" value="1"/>
</dbReference>
<evidence type="ECO:0000313" key="9">
    <source>
        <dbReference type="Proteomes" id="UP000195602"/>
    </source>
</evidence>
<comment type="caution">
    <text evidence="8">The sequence shown here is derived from an EMBL/GenBank/DDBJ whole genome shotgun (WGS) entry which is preliminary data.</text>
</comment>
<evidence type="ECO:0000259" key="6">
    <source>
        <dbReference type="Pfam" id="PF12460"/>
    </source>
</evidence>
<dbReference type="PANTHER" id="PTHR12891:SF0">
    <property type="entry name" value="MMS19 NUCLEOTIDE EXCISION REPAIR PROTEIN HOMOLOG"/>
    <property type="match status" value="1"/>
</dbReference>
<dbReference type="GO" id="GO:0016226">
    <property type="term" value="P:iron-sulfur cluster assembly"/>
    <property type="evidence" value="ECO:0007669"/>
    <property type="project" value="UniProtKB-UniRule"/>
</dbReference>
<dbReference type="InterPro" id="IPR029240">
    <property type="entry name" value="MMS19_N"/>
</dbReference>
<dbReference type="Proteomes" id="UP000195602">
    <property type="component" value="Unassembled WGS sequence"/>
</dbReference>
<proteinExistence type="inferred from homology"/>
<reference evidence="8 9" key="1">
    <citation type="submission" date="2017-04" db="EMBL/GenBank/DDBJ databases">
        <title>Draft genome of the yeast Clavispora lusitaniae type strain CBS 6936.</title>
        <authorList>
            <person name="Durrens P."/>
            <person name="Klopp C."/>
            <person name="Biteau N."/>
            <person name="Fitton-Ouhabi V."/>
            <person name="Dementhon K."/>
            <person name="Accoceberry I."/>
            <person name="Sherman D.J."/>
            <person name="Noel T."/>
        </authorList>
    </citation>
    <scope>NUCLEOTIDE SEQUENCE [LARGE SCALE GENOMIC DNA]</scope>
    <source>
        <strain evidence="8 9">CBS 6936</strain>
    </source>
</reference>
<gene>
    <name evidence="8" type="ORF">A9F13_07g00396</name>
</gene>
<evidence type="ECO:0000313" key="8">
    <source>
        <dbReference type="EMBL" id="OVF08594.1"/>
    </source>
</evidence>
<dbReference type="InterPro" id="IPR039920">
    <property type="entry name" value="MMS19"/>
</dbReference>
<dbReference type="PANTHER" id="PTHR12891">
    <property type="entry name" value="DNA REPAIR/TRANSCRIPTION PROTEIN MET18/MMS19"/>
    <property type="match status" value="1"/>
</dbReference>
<keyword evidence="5" id="KW-0227">DNA damage</keyword>
<sequence>MSSADTLINQFIAAAADNGNGEAFSGSLADLFVEKKLSLLELIKALGPTLTSDDLSTRSHSVHCLSATLKSITAKTSLTKQDVCVLVQFLASKLEDEKGTVHVLGGLASLVQTKAFIPHLNGNLETVLNALTSKYEPRKHLAKVRYEAFALLSVLFENHSDNIVTSPEYANLFVATFVHVATSEKDPRNLLMSFRLNSAINKKVTFEDRSVNKTHDQLLTDLFDVSFCYFPISFTPPANDPYKITAAELKAELRATIASQSQFAQDTFPSLFEKLTSTNPAVRNDVVQTLFLCVTEYSTSTIEEYWITIWDSLKFEILHNDMSIFKPETDYIVPPNAQDLDDTDDNKTLIFTLMTLSAIVQKFVEAESDSLQSVITTVLEGLKPNYSSLNDKTLKQAVLLMTSMASVSSEMFDAVVETLFSFDVWGKYIRSDFNEMEKQDQEDEVDVALTVAKQRELIDNLGFVFSAHKVLNKPNKLIEYKDHLLIFMGQLLQTSSKLEKTLKCKLTQQLVKLMSLNDFLTHEDVTLVLGWLSENLSAIISGTSNWESDILLIEITKGLVHIMSDESEESINSHVTAVVETVLPTLLDNTSEPGVLDLISKLCANYKFLEVLSIRFLNKLAYDNYDSEVYANIVSCLIKSFVQTQSVKPFLTNTWYDNFVPRFLSATVKKSQDDYVVLELSGRLLGLIIRYIEKSKHQKILEEMVPLFMGKKEYAGVSVDIFSNPTPKVCLFKHLLSKIDRTSSFPCDVKETVDKCIALSAKSSSEFVSNGYLQVLSLMVNKFIKQNDSSVDELLSRHFKESEQNVQQLEVSIWILKGLVNRIDAVSQKYVDSLVEQLLSSPNHKYCTTIIKSFDILMADLDIFMNTENSKAKIISGVMNLNVKLLYKQQIFEYVLPQLISAFGNASDENKREICLGMLATMLNNVSTKILKPHLKDIFPLVLDGLTYENASILKASLQTFKVIIYESPDLISENLGSLVTKLISLVTSKIIVNKKLVNNEQIRLLSLDCLEGLFIKLDLGQVVKYQTSTRNQLSMASDDPKRSVRKKTCDVRQMLFELGR</sequence>
<evidence type="ECO:0000259" key="7">
    <source>
        <dbReference type="Pfam" id="PF14500"/>
    </source>
</evidence>
<dbReference type="SUPFAM" id="SSF48371">
    <property type="entry name" value="ARM repeat"/>
    <property type="match status" value="1"/>
</dbReference>
<keyword evidence="4 5" id="KW-0539">Nucleus</keyword>
<keyword evidence="3" id="KW-0677">Repeat</keyword>
<feature type="domain" description="MMS19 C-terminal" evidence="6">
    <location>
        <begin position="595"/>
        <end position="1014"/>
    </location>
</feature>
<name>A0AA91Q001_CLALS</name>
<dbReference type="GO" id="GO:0097361">
    <property type="term" value="C:cytosolic [4Fe-4S] assembly targeting complex"/>
    <property type="evidence" value="ECO:0007669"/>
    <property type="project" value="UniProtKB-UniRule"/>
</dbReference>
<dbReference type="InterPro" id="IPR016024">
    <property type="entry name" value="ARM-type_fold"/>
</dbReference>
<feature type="domain" description="MMS19 N-terminal" evidence="7">
    <location>
        <begin position="43"/>
        <end position="319"/>
    </location>
</feature>
<dbReference type="AlphaFoldDB" id="A0AA91Q001"/>
<comment type="similarity">
    <text evidence="2 5">Belongs to the MET18/MMS19 family.</text>
</comment>
<organism evidence="8 9">
    <name type="scientific">Clavispora lusitaniae</name>
    <name type="common">Candida lusitaniae</name>
    <dbReference type="NCBI Taxonomy" id="36911"/>
    <lineage>
        <taxon>Eukaryota</taxon>
        <taxon>Fungi</taxon>
        <taxon>Dikarya</taxon>
        <taxon>Ascomycota</taxon>
        <taxon>Saccharomycotina</taxon>
        <taxon>Pichiomycetes</taxon>
        <taxon>Metschnikowiaceae</taxon>
        <taxon>Clavispora</taxon>
    </lineage>
</organism>
<dbReference type="Pfam" id="PF14500">
    <property type="entry name" value="MMS19_N"/>
    <property type="match status" value="1"/>
</dbReference>
<dbReference type="InterPro" id="IPR024687">
    <property type="entry name" value="MMS19_C"/>
</dbReference>
<protein>
    <recommendedName>
        <fullName evidence="5">MMS19 nucleotide excision repair protein</fullName>
    </recommendedName>
</protein>
<dbReference type="GO" id="GO:0005634">
    <property type="term" value="C:nucleus"/>
    <property type="evidence" value="ECO:0007669"/>
    <property type="project" value="UniProtKB-SubCell"/>
</dbReference>
<evidence type="ECO:0000256" key="5">
    <source>
        <dbReference type="RuleBase" id="RU367072"/>
    </source>
</evidence>
<keyword evidence="5" id="KW-0234">DNA repair</keyword>
<dbReference type="KEGG" id="clus:A9F13_07g00396"/>
<dbReference type="Gene3D" id="1.25.10.10">
    <property type="entry name" value="Leucine-rich Repeat Variant"/>
    <property type="match status" value="2"/>
</dbReference>
<evidence type="ECO:0000256" key="2">
    <source>
        <dbReference type="ARBA" id="ARBA00009340"/>
    </source>
</evidence>
<evidence type="ECO:0000256" key="3">
    <source>
        <dbReference type="ARBA" id="ARBA00022737"/>
    </source>
</evidence>
<dbReference type="InterPro" id="IPR011989">
    <property type="entry name" value="ARM-like"/>
</dbReference>